<comment type="similarity">
    <text evidence="1">Belongs to the glycosyltransferase 34 family.</text>
</comment>
<dbReference type="Pfam" id="PF05637">
    <property type="entry name" value="Glyco_transf_34"/>
    <property type="match status" value="2"/>
</dbReference>
<dbReference type="PANTHER" id="PTHR31306:SF4">
    <property type="entry name" value="ALPHA-1,2-GALACTOSYLTRANSFERASE"/>
    <property type="match status" value="1"/>
</dbReference>
<sequence length="318" mass="36118">MTRSVGHRVNVSNGLFLLSLAVLFNLYMTIWVYQSGCSLDANNMNITMTTSKLTFLGENGPGPSYATLQAKPKKTQELSINIPANSTTPSLAVVSVCIPGDRFSQDYINLSHNNKRHYCQRYNATCILPTEQVSENSKTKKHKKWDKLYHIEKTLRTTNVEWVLWMDCDTAFTNFDIHWYLHLEKHLNRSKLMVASEDQGGINLGVFLVPNTVEARSFISNLYDLRHIIEAKKLFHKDQSALKTVLTQQPQLKSKIEIVDQKLLNTYLDNNAGKLWSPSDFIVHQVFCLDFVACSSNFTKLVKNITPPSSTGLKQIKS</sequence>
<gene>
    <name evidence="5" type="ORF">HJC23_010262</name>
</gene>
<dbReference type="SUPFAM" id="SSF53448">
    <property type="entry name" value="Nucleotide-diphospho-sugar transferases"/>
    <property type="match status" value="1"/>
</dbReference>
<organism evidence="5 6">
    <name type="scientific">Cyclotella cryptica</name>
    <dbReference type="NCBI Taxonomy" id="29204"/>
    <lineage>
        <taxon>Eukaryota</taxon>
        <taxon>Sar</taxon>
        <taxon>Stramenopiles</taxon>
        <taxon>Ochrophyta</taxon>
        <taxon>Bacillariophyta</taxon>
        <taxon>Coscinodiscophyceae</taxon>
        <taxon>Thalassiosirophycidae</taxon>
        <taxon>Stephanodiscales</taxon>
        <taxon>Stephanodiscaceae</taxon>
        <taxon>Cyclotella</taxon>
    </lineage>
</organism>
<keyword evidence="2" id="KW-0328">Glycosyltransferase</keyword>
<dbReference type="Proteomes" id="UP001516023">
    <property type="component" value="Unassembled WGS sequence"/>
</dbReference>
<evidence type="ECO:0000256" key="1">
    <source>
        <dbReference type="ARBA" id="ARBA00005664"/>
    </source>
</evidence>
<dbReference type="EMBL" id="JABMIG020000089">
    <property type="protein sequence ID" value="KAL3793690.1"/>
    <property type="molecule type" value="Genomic_DNA"/>
</dbReference>
<evidence type="ECO:0000256" key="3">
    <source>
        <dbReference type="ARBA" id="ARBA00022679"/>
    </source>
</evidence>
<dbReference type="InterPro" id="IPR029044">
    <property type="entry name" value="Nucleotide-diphossugar_trans"/>
</dbReference>
<keyword evidence="4" id="KW-0812">Transmembrane</keyword>
<dbReference type="AlphaFoldDB" id="A0ABD3Q001"/>
<accession>A0ABD3Q001</accession>
<evidence type="ECO:0000256" key="4">
    <source>
        <dbReference type="SAM" id="Phobius"/>
    </source>
</evidence>
<keyword evidence="4" id="KW-1133">Transmembrane helix</keyword>
<dbReference type="GO" id="GO:0016757">
    <property type="term" value="F:glycosyltransferase activity"/>
    <property type="evidence" value="ECO:0007669"/>
    <property type="project" value="UniProtKB-KW"/>
</dbReference>
<dbReference type="PANTHER" id="PTHR31306">
    <property type="entry name" value="ALPHA-1,6-MANNOSYLTRANSFERASE MNN11-RELATED"/>
    <property type="match status" value="1"/>
</dbReference>
<evidence type="ECO:0008006" key="7">
    <source>
        <dbReference type="Google" id="ProtNLM"/>
    </source>
</evidence>
<name>A0ABD3Q001_9STRA</name>
<comment type="caution">
    <text evidence="5">The sequence shown here is derived from an EMBL/GenBank/DDBJ whole genome shotgun (WGS) entry which is preliminary data.</text>
</comment>
<protein>
    <recommendedName>
        <fullName evidence="7">Galactosyl transferase GMA12/MNN10 family protein</fullName>
    </recommendedName>
</protein>
<proteinExistence type="inferred from homology"/>
<evidence type="ECO:0000313" key="5">
    <source>
        <dbReference type="EMBL" id="KAL3793690.1"/>
    </source>
</evidence>
<feature type="transmembrane region" description="Helical" evidence="4">
    <location>
        <begin position="12"/>
        <end position="33"/>
    </location>
</feature>
<dbReference type="Gene3D" id="3.90.550.10">
    <property type="entry name" value="Spore Coat Polysaccharide Biosynthesis Protein SpsA, Chain A"/>
    <property type="match status" value="1"/>
</dbReference>
<keyword evidence="6" id="KW-1185">Reference proteome</keyword>
<evidence type="ECO:0000256" key="2">
    <source>
        <dbReference type="ARBA" id="ARBA00022676"/>
    </source>
</evidence>
<keyword evidence="4" id="KW-0472">Membrane</keyword>
<dbReference type="InterPro" id="IPR008630">
    <property type="entry name" value="Glyco_trans_34"/>
</dbReference>
<reference evidence="5 6" key="1">
    <citation type="journal article" date="2020" name="G3 (Bethesda)">
        <title>Improved Reference Genome for Cyclotella cryptica CCMP332, a Model for Cell Wall Morphogenesis, Salinity Adaptation, and Lipid Production in Diatoms (Bacillariophyta).</title>
        <authorList>
            <person name="Roberts W.R."/>
            <person name="Downey K.M."/>
            <person name="Ruck E.C."/>
            <person name="Traller J.C."/>
            <person name="Alverson A.J."/>
        </authorList>
    </citation>
    <scope>NUCLEOTIDE SEQUENCE [LARGE SCALE GENOMIC DNA]</scope>
    <source>
        <strain evidence="5 6">CCMP332</strain>
    </source>
</reference>
<keyword evidence="3" id="KW-0808">Transferase</keyword>
<evidence type="ECO:0000313" key="6">
    <source>
        <dbReference type="Proteomes" id="UP001516023"/>
    </source>
</evidence>